<keyword evidence="1" id="KW-0238">DNA-binding</keyword>
<comment type="caution">
    <text evidence="1">The sequence shown here is derived from an EMBL/GenBank/DDBJ whole genome shotgun (WGS) entry which is preliminary data.</text>
</comment>
<dbReference type="SUPFAM" id="SSF46785">
    <property type="entry name" value="Winged helix' DNA-binding domain"/>
    <property type="match status" value="1"/>
</dbReference>
<proteinExistence type="predicted"/>
<protein>
    <submittedName>
        <fullName evidence="1">DNA-binding MarR family transcriptional regulator</fullName>
    </submittedName>
</protein>
<dbReference type="InterPro" id="IPR036390">
    <property type="entry name" value="WH_DNA-bd_sf"/>
</dbReference>
<evidence type="ECO:0000313" key="1">
    <source>
        <dbReference type="EMBL" id="RED52275.1"/>
    </source>
</evidence>
<dbReference type="InterPro" id="IPR036388">
    <property type="entry name" value="WH-like_DNA-bd_sf"/>
</dbReference>
<gene>
    <name evidence="1" type="ORF">DFP90_102293</name>
</gene>
<dbReference type="EMBL" id="QRDW01000002">
    <property type="protein sequence ID" value="RED52275.1"/>
    <property type="molecule type" value="Genomic_DNA"/>
</dbReference>
<evidence type="ECO:0000313" key="2">
    <source>
        <dbReference type="Proteomes" id="UP000256845"/>
    </source>
</evidence>
<dbReference type="Gene3D" id="1.10.10.10">
    <property type="entry name" value="Winged helix-like DNA-binding domain superfamily/Winged helix DNA-binding domain"/>
    <property type="match status" value="1"/>
</dbReference>
<sequence>MIEPLYQAVQQTRPLLRHITGAVEAGLDETGLTVGLRAILEGLLLTGEASLPELTARLQLKRQFVHKMLGEGQEKSLVEALPHPRRKNGHHYRLSPQGRNLIEEIRARELRAMATFAQGFSSREIAAFIRVQAALNGFFRDMAGR</sequence>
<organism evidence="1 2">
    <name type="scientific">Aestuariispira insulae</name>
    <dbReference type="NCBI Taxonomy" id="1461337"/>
    <lineage>
        <taxon>Bacteria</taxon>
        <taxon>Pseudomonadati</taxon>
        <taxon>Pseudomonadota</taxon>
        <taxon>Alphaproteobacteria</taxon>
        <taxon>Rhodospirillales</taxon>
        <taxon>Kiloniellaceae</taxon>
        <taxon>Aestuariispira</taxon>
    </lineage>
</organism>
<dbReference type="Proteomes" id="UP000256845">
    <property type="component" value="Unassembled WGS sequence"/>
</dbReference>
<dbReference type="GO" id="GO:0003677">
    <property type="term" value="F:DNA binding"/>
    <property type="evidence" value="ECO:0007669"/>
    <property type="project" value="UniProtKB-KW"/>
</dbReference>
<reference evidence="1 2" key="1">
    <citation type="submission" date="2018-07" db="EMBL/GenBank/DDBJ databases">
        <title>Genomic Encyclopedia of Type Strains, Phase III (KMG-III): the genomes of soil and plant-associated and newly described type strains.</title>
        <authorList>
            <person name="Whitman W."/>
        </authorList>
    </citation>
    <scope>NUCLEOTIDE SEQUENCE [LARGE SCALE GENOMIC DNA]</scope>
    <source>
        <strain evidence="1 2">CECT 8488</strain>
    </source>
</reference>
<dbReference type="AlphaFoldDB" id="A0A3D9HS77"/>
<keyword evidence="2" id="KW-1185">Reference proteome</keyword>
<accession>A0A3D9HS77</accession>
<name>A0A3D9HS77_9PROT</name>